<keyword evidence="2" id="KW-1185">Reference proteome</keyword>
<name>A0ACA9SCR2_9GLOM</name>
<protein>
    <submittedName>
        <fullName evidence="1">32578_t:CDS:1</fullName>
    </submittedName>
</protein>
<dbReference type="EMBL" id="CAJVQC010107667">
    <property type="protein sequence ID" value="CAG8833892.1"/>
    <property type="molecule type" value="Genomic_DNA"/>
</dbReference>
<comment type="caution">
    <text evidence="1">The sequence shown here is derived from an EMBL/GenBank/DDBJ whole genome shotgun (WGS) entry which is preliminary data.</text>
</comment>
<reference evidence="1" key="1">
    <citation type="submission" date="2021-06" db="EMBL/GenBank/DDBJ databases">
        <authorList>
            <person name="Kallberg Y."/>
            <person name="Tangrot J."/>
            <person name="Rosling A."/>
        </authorList>
    </citation>
    <scope>NUCLEOTIDE SEQUENCE</scope>
    <source>
        <strain evidence="1">MA461A</strain>
    </source>
</reference>
<organism evidence="1 2">
    <name type="scientific">Racocetra persica</name>
    <dbReference type="NCBI Taxonomy" id="160502"/>
    <lineage>
        <taxon>Eukaryota</taxon>
        <taxon>Fungi</taxon>
        <taxon>Fungi incertae sedis</taxon>
        <taxon>Mucoromycota</taxon>
        <taxon>Glomeromycotina</taxon>
        <taxon>Glomeromycetes</taxon>
        <taxon>Diversisporales</taxon>
        <taxon>Gigasporaceae</taxon>
        <taxon>Racocetra</taxon>
    </lineage>
</organism>
<evidence type="ECO:0000313" key="2">
    <source>
        <dbReference type="Proteomes" id="UP000789920"/>
    </source>
</evidence>
<proteinExistence type="predicted"/>
<feature type="non-terminal residue" evidence="1">
    <location>
        <position position="1"/>
    </location>
</feature>
<evidence type="ECO:0000313" key="1">
    <source>
        <dbReference type="EMBL" id="CAG8833892.1"/>
    </source>
</evidence>
<sequence length="139" mass="15917">IWKLSSSDMCELARNSVVQSGFEMSIKKHWLGKEWYMPGRRGNDIHKTNVPDIRMDFRYENLFEELKLLSKYSKSSSPFVCNTIHLSSPQPGARHNSILILSENDLHIVPGISLRVSQKGKLDTVEDKDEESDYFGSAQ</sequence>
<gene>
    <name evidence="1" type="ORF">RPERSI_LOCUS28996</name>
</gene>
<dbReference type="Proteomes" id="UP000789920">
    <property type="component" value="Unassembled WGS sequence"/>
</dbReference>
<accession>A0ACA9SCR2</accession>